<dbReference type="Gene3D" id="3.90.1300.10">
    <property type="entry name" value="Amidase signature (AS) domain"/>
    <property type="match status" value="1"/>
</dbReference>
<protein>
    <submittedName>
        <fullName evidence="3">Amidase family protein</fullName>
    </submittedName>
</protein>
<sequence>MKKSIRHGFQFTSLVLGTALLTACAHQPAPQSASNPPFSVVETSITSLHTALLSGQTTCQQVITSYLDRIAAYDKDNHGKYASNPKLTSIITLNQQALAQAAALDAQQARTGRLTGPLHCVAVLPKDNIDTFDMPTTAGALSLSRSQPPDDAFVLRKVRAAGGIIIAKANLAEFAQTYTGESTLGGQPLNPYDLSKGPGGSSSGTAVGVATSFATVGIGSDTGGSVRVPSATTALIGLRPSLRLVSQDGVMPLAPMQDTAGPMCRNVPDCARMLSVMVGYDAQATSGHRSGPDRQAPLVTSAAQYQEMTGAASDYTRFLADASGLKGMRIGVVKGLYGKDPLVNQAIDAALEQMRSAGATVEEVTVQNLPEILAYPSASFYEFKHALNEYLGSWPSDKDQHVRSYADIMASGTAMKNFKDYDKDYSDEKQRREYFVNVDARNVFVRSRVDRAIDNLDGNGKPLGKSYDLLIYPGMKSLPLPIGQQPDAMHNIRLGSFTGYPSMSIPAAMVKPAANAPALPVAFEMLARQFDEATLIRAGSAWEAVSKVRVAPPTTPAL</sequence>
<dbReference type="InterPro" id="IPR023631">
    <property type="entry name" value="Amidase_dom"/>
</dbReference>
<dbReference type="RefSeq" id="WP_261499481.1">
    <property type="nucleotide sequence ID" value="NZ_JAODYH010000003.1"/>
</dbReference>
<reference evidence="3 4" key="1">
    <citation type="submission" date="2022-09" db="EMBL/GenBank/DDBJ databases">
        <title>Draft genome of isolate Be4.</title>
        <authorList>
            <person name="Sanchez-Castro I."/>
            <person name="Martinez-Rodriguez P."/>
            <person name="Descostes M."/>
            <person name="Merroun M."/>
        </authorList>
    </citation>
    <scope>NUCLEOTIDE SEQUENCE [LARGE SCALE GENOMIC DNA]</scope>
    <source>
        <strain evidence="3 4">Be4</strain>
    </source>
</reference>
<evidence type="ECO:0000256" key="1">
    <source>
        <dbReference type="SAM" id="SignalP"/>
    </source>
</evidence>
<organism evidence="3 4">
    <name type="scientific">Acidovorax bellezanensis</name>
    <dbReference type="NCBI Taxonomy" id="2976702"/>
    <lineage>
        <taxon>Bacteria</taxon>
        <taxon>Pseudomonadati</taxon>
        <taxon>Pseudomonadota</taxon>
        <taxon>Betaproteobacteria</taxon>
        <taxon>Burkholderiales</taxon>
        <taxon>Comamonadaceae</taxon>
        <taxon>Acidovorax</taxon>
    </lineage>
</organism>
<dbReference type="Pfam" id="PF01425">
    <property type="entry name" value="Amidase"/>
    <property type="match status" value="1"/>
</dbReference>
<evidence type="ECO:0000313" key="3">
    <source>
        <dbReference type="EMBL" id="MCT9810458.1"/>
    </source>
</evidence>
<keyword evidence="4" id="KW-1185">Reference proteome</keyword>
<dbReference type="PANTHER" id="PTHR42678">
    <property type="entry name" value="AMIDASE"/>
    <property type="match status" value="1"/>
</dbReference>
<dbReference type="SUPFAM" id="SSF75304">
    <property type="entry name" value="Amidase signature (AS) enzymes"/>
    <property type="match status" value="1"/>
</dbReference>
<gene>
    <name evidence="3" type="ORF">N0K08_07430</name>
</gene>
<dbReference type="EMBL" id="JAODYH010000003">
    <property type="protein sequence ID" value="MCT9810458.1"/>
    <property type="molecule type" value="Genomic_DNA"/>
</dbReference>
<dbReference type="InterPro" id="IPR020556">
    <property type="entry name" value="Amidase_CS"/>
</dbReference>
<dbReference type="PROSITE" id="PS00571">
    <property type="entry name" value="AMIDASES"/>
    <property type="match status" value="1"/>
</dbReference>
<keyword evidence="1" id="KW-0732">Signal</keyword>
<feature type="chain" id="PRO_5045878474" evidence="1">
    <location>
        <begin position="26"/>
        <end position="558"/>
    </location>
</feature>
<feature type="domain" description="Amidase" evidence="2">
    <location>
        <begin position="82"/>
        <end position="535"/>
    </location>
</feature>
<accession>A0ABT2PMW2</accession>
<evidence type="ECO:0000259" key="2">
    <source>
        <dbReference type="Pfam" id="PF01425"/>
    </source>
</evidence>
<comment type="caution">
    <text evidence="3">The sequence shown here is derived from an EMBL/GenBank/DDBJ whole genome shotgun (WGS) entry which is preliminary data.</text>
</comment>
<proteinExistence type="predicted"/>
<name>A0ABT2PMW2_9BURK</name>
<dbReference type="InterPro" id="IPR036928">
    <property type="entry name" value="AS_sf"/>
</dbReference>
<dbReference type="PROSITE" id="PS51257">
    <property type="entry name" value="PROKAR_LIPOPROTEIN"/>
    <property type="match status" value="1"/>
</dbReference>
<dbReference type="Proteomes" id="UP001525968">
    <property type="component" value="Unassembled WGS sequence"/>
</dbReference>
<evidence type="ECO:0000313" key="4">
    <source>
        <dbReference type="Proteomes" id="UP001525968"/>
    </source>
</evidence>
<dbReference type="PANTHER" id="PTHR42678:SF5">
    <property type="entry name" value="GLUTAMYL-TRNA(GLN) AMIDOTRANSFERASE SUBUNIT A"/>
    <property type="match status" value="1"/>
</dbReference>
<feature type="signal peptide" evidence="1">
    <location>
        <begin position="1"/>
        <end position="25"/>
    </location>
</feature>